<dbReference type="Pfam" id="PF09088">
    <property type="entry name" value="MIF4G_like"/>
    <property type="match status" value="1"/>
</dbReference>
<dbReference type="Proteomes" id="UP000789508">
    <property type="component" value="Unassembled WGS sequence"/>
</dbReference>
<dbReference type="GO" id="GO:0003729">
    <property type="term" value="F:mRNA binding"/>
    <property type="evidence" value="ECO:0007669"/>
    <property type="project" value="TreeGrafter"/>
</dbReference>
<feature type="non-terminal residue" evidence="2">
    <location>
        <position position="1"/>
    </location>
</feature>
<organism evidence="2 3">
    <name type="scientific">Ambispora leptoticha</name>
    <dbReference type="NCBI Taxonomy" id="144679"/>
    <lineage>
        <taxon>Eukaryota</taxon>
        <taxon>Fungi</taxon>
        <taxon>Fungi incertae sedis</taxon>
        <taxon>Mucoromycota</taxon>
        <taxon>Glomeromycotina</taxon>
        <taxon>Glomeromycetes</taxon>
        <taxon>Archaeosporales</taxon>
        <taxon>Ambisporaceae</taxon>
        <taxon>Ambispora</taxon>
    </lineage>
</organism>
<proteinExistence type="predicted"/>
<evidence type="ECO:0000313" key="2">
    <source>
        <dbReference type="EMBL" id="CAG8759520.1"/>
    </source>
</evidence>
<dbReference type="EMBL" id="CAJVPS010045499">
    <property type="protein sequence ID" value="CAG8759520.1"/>
    <property type="molecule type" value="Genomic_DNA"/>
</dbReference>
<protein>
    <submittedName>
        <fullName evidence="2">8949_t:CDS:1</fullName>
    </submittedName>
</protein>
<dbReference type="Gene3D" id="1.25.40.180">
    <property type="match status" value="2"/>
</dbReference>
<dbReference type="GO" id="GO:0006406">
    <property type="term" value="P:mRNA export from nucleus"/>
    <property type="evidence" value="ECO:0007669"/>
    <property type="project" value="InterPro"/>
</dbReference>
<dbReference type="GO" id="GO:0000184">
    <property type="term" value="P:nuclear-transcribed mRNA catabolic process, nonsense-mediated decay"/>
    <property type="evidence" value="ECO:0007669"/>
    <property type="project" value="TreeGrafter"/>
</dbReference>
<dbReference type="GO" id="GO:0000339">
    <property type="term" value="F:RNA cap binding"/>
    <property type="evidence" value="ECO:0007669"/>
    <property type="project" value="InterPro"/>
</dbReference>
<dbReference type="PANTHER" id="PTHR12412:SF2">
    <property type="entry name" value="NUCLEAR CAP-BINDING PROTEIN SUBUNIT 1"/>
    <property type="match status" value="1"/>
</dbReference>
<dbReference type="InterPro" id="IPR027159">
    <property type="entry name" value="CBP80"/>
</dbReference>
<sequence length="163" mass="19226">VFLILWEQIKKLNNENWECPILLRPWSKYDSIFITADQHDVKDFNLPGDSEKLKYIYPEPLFKIFVGSENDSDIPETSTIEHFIINDLIRDIIDIFEINRKECIRYLKEIPSKFASGTFDQILPAKKTENIETSGWPGQDEEMSTDRETEITINWKLEKIIVE</sequence>
<feature type="domain" description="MIF4G-like type 1" evidence="1">
    <location>
        <begin position="75"/>
        <end position="162"/>
    </location>
</feature>
<dbReference type="GO" id="GO:0005634">
    <property type="term" value="C:nucleus"/>
    <property type="evidence" value="ECO:0007669"/>
    <property type="project" value="TreeGrafter"/>
</dbReference>
<gene>
    <name evidence="2" type="ORF">ALEPTO_LOCUS13617</name>
</gene>
<comment type="caution">
    <text evidence="2">The sequence shown here is derived from an EMBL/GenBank/DDBJ whole genome shotgun (WGS) entry which is preliminary data.</text>
</comment>
<dbReference type="InterPro" id="IPR015172">
    <property type="entry name" value="MIF4G-like_typ-1"/>
</dbReference>
<feature type="non-terminal residue" evidence="2">
    <location>
        <position position="163"/>
    </location>
</feature>
<keyword evidence="3" id="KW-1185">Reference proteome</keyword>
<dbReference type="AlphaFoldDB" id="A0A9N9J0I4"/>
<dbReference type="PANTHER" id="PTHR12412">
    <property type="entry name" value="CAP BINDING PROTEIN"/>
    <property type="match status" value="1"/>
</dbReference>
<accession>A0A9N9J0I4</accession>
<reference evidence="2" key="1">
    <citation type="submission" date="2021-06" db="EMBL/GenBank/DDBJ databases">
        <authorList>
            <person name="Kallberg Y."/>
            <person name="Tangrot J."/>
            <person name="Rosling A."/>
        </authorList>
    </citation>
    <scope>NUCLEOTIDE SEQUENCE</scope>
    <source>
        <strain evidence="2">FL130A</strain>
    </source>
</reference>
<dbReference type="GO" id="GO:0005846">
    <property type="term" value="C:nuclear cap binding complex"/>
    <property type="evidence" value="ECO:0007669"/>
    <property type="project" value="InterPro"/>
</dbReference>
<dbReference type="OrthoDB" id="10252707at2759"/>
<evidence type="ECO:0000313" key="3">
    <source>
        <dbReference type="Proteomes" id="UP000789508"/>
    </source>
</evidence>
<name>A0A9N9J0I4_9GLOM</name>
<evidence type="ECO:0000259" key="1">
    <source>
        <dbReference type="Pfam" id="PF09088"/>
    </source>
</evidence>